<evidence type="ECO:0008006" key="4">
    <source>
        <dbReference type="Google" id="ProtNLM"/>
    </source>
</evidence>
<dbReference type="EMBL" id="KB908504">
    <property type="protein sequence ID" value="EOA89594.1"/>
    <property type="molecule type" value="Genomic_DNA"/>
</dbReference>
<dbReference type="OrthoDB" id="3672650at2759"/>
<proteinExistence type="predicted"/>
<feature type="compositionally biased region" description="Low complexity" evidence="1">
    <location>
        <begin position="272"/>
        <end position="285"/>
    </location>
</feature>
<keyword evidence="3" id="KW-1185">Reference proteome</keyword>
<dbReference type="eggNOG" id="ENOG502T5M9">
    <property type="taxonomic scope" value="Eukaryota"/>
</dbReference>
<gene>
    <name evidence="2" type="ORF">SETTUDRAFT_167447</name>
</gene>
<reference evidence="2 3" key="2">
    <citation type="journal article" date="2013" name="PLoS Genet.">
        <title>Comparative genome structure, secondary metabolite, and effector coding capacity across Cochliobolus pathogens.</title>
        <authorList>
            <person name="Condon B.J."/>
            <person name="Leng Y."/>
            <person name="Wu D."/>
            <person name="Bushley K.E."/>
            <person name="Ohm R.A."/>
            <person name="Otillar R."/>
            <person name="Martin J."/>
            <person name="Schackwitz W."/>
            <person name="Grimwood J."/>
            <person name="MohdZainudin N."/>
            <person name="Xue C."/>
            <person name="Wang R."/>
            <person name="Manning V.A."/>
            <person name="Dhillon B."/>
            <person name="Tu Z.J."/>
            <person name="Steffenson B.J."/>
            <person name="Salamov A."/>
            <person name="Sun H."/>
            <person name="Lowry S."/>
            <person name="LaButti K."/>
            <person name="Han J."/>
            <person name="Copeland A."/>
            <person name="Lindquist E."/>
            <person name="Barry K."/>
            <person name="Schmutz J."/>
            <person name="Baker S.E."/>
            <person name="Ciuffetti L.M."/>
            <person name="Grigoriev I.V."/>
            <person name="Zhong S."/>
            <person name="Turgeon B.G."/>
        </authorList>
    </citation>
    <scope>NUCLEOTIDE SEQUENCE [LARGE SCALE GENOMIC DNA]</scope>
    <source>
        <strain evidence="3">28A</strain>
    </source>
</reference>
<feature type="region of interest" description="Disordered" evidence="1">
    <location>
        <begin position="1"/>
        <end position="21"/>
    </location>
</feature>
<reference evidence="2 3" key="1">
    <citation type="journal article" date="2012" name="PLoS Pathog.">
        <title>Diverse lifestyles and strategies of plant pathogenesis encoded in the genomes of eighteen Dothideomycetes fungi.</title>
        <authorList>
            <person name="Ohm R.A."/>
            <person name="Feau N."/>
            <person name="Henrissat B."/>
            <person name="Schoch C.L."/>
            <person name="Horwitz B.A."/>
            <person name="Barry K.W."/>
            <person name="Condon B.J."/>
            <person name="Copeland A.C."/>
            <person name="Dhillon B."/>
            <person name="Glaser F."/>
            <person name="Hesse C.N."/>
            <person name="Kosti I."/>
            <person name="LaButti K."/>
            <person name="Lindquist E.A."/>
            <person name="Lucas S."/>
            <person name="Salamov A.A."/>
            <person name="Bradshaw R.E."/>
            <person name="Ciuffetti L."/>
            <person name="Hamelin R.C."/>
            <person name="Kema G.H.J."/>
            <person name="Lawrence C."/>
            <person name="Scott J.A."/>
            <person name="Spatafora J.W."/>
            <person name="Turgeon B.G."/>
            <person name="de Wit P.J.G.M."/>
            <person name="Zhong S."/>
            <person name="Goodwin S.B."/>
            <person name="Grigoriev I.V."/>
        </authorList>
    </citation>
    <scope>NUCLEOTIDE SEQUENCE [LARGE SCALE GENOMIC DNA]</scope>
    <source>
        <strain evidence="3">28A</strain>
    </source>
</reference>
<sequence length="347" mass="40104">MATVEQRASNKLSMGSNRSSDGLYKHRQSMLYRELEILLELTPSTFSSPLLALPREIRDQIFDHVLPDTSDSRPELHTCLWSAEMSNGEPWRHDIFGYGPAVARPARLRPELLLINKQIREELLQNYFRRSKVKLHAELRNTRTNNDYFEFSQHILKLPMLAHTTHIRFYLEWNYTTLRNGSRDRMLKDQTRMTYNLLAAIDKIVQPLQSVETIELSVLFFWKYRSGKMYSLSMQDLFDLEGIFKRCAELRWLGLLGENDLPGKVKHTTSTYLSPSATTTPSSSAGVGYKMSTERKGTEQSGGMEICISRDLEDAMEERRKSSFDFFGNYEIGEPLPQPAYQHGAMI</sequence>
<feature type="region of interest" description="Disordered" evidence="1">
    <location>
        <begin position="272"/>
        <end position="300"/>
    </location>
</feature>
<dbReference type="GeneID" id="19400177"/>
<protein>
    <recommendedName>
        <fullName evidence="4">F-box domain-containing protein</fullName>
    </recommendedName>
</protein>
<feature type="compositionally biased region" description="Polar residues" evidence="1">
    <location>
        <begin position="1"/>
        <end position="20"/>
    </location>
</feature>
<dbReference type="HOGENOM" id="CLU_799654_0_0_1"/>
<evidence type="ECO:0000313" key="3">
    <source>
        <dbReference type="Proteomes" id="UP000016935"/>
    </source>
</evidence>
<evidence type="ECO:0000313" key="2">
    <source>
        <dbReference type="EMBL" id="EOA89594.1"/>
    </source>
</evidence>
<dbReference type="Proteomes" id="UP000016935">
    <property type="component" value="Unassembled WGS sequence"/>
</dbReference>
<evidence type="ECO:0000256" key="1">
    <source>
        <dbReference type="SAM" id="MobiDB-lite"/>
    </source>
</evidence>
<dbReference type="AlphaFoldDB" id="R0KKE7"/>
<organism evidence="2 3">
    <name type="scientific">Exserohilum turcicum (strain 28A)</name>
    <name type="common">Northern leaf blight fungus</name>
    <name type="synonym">Setosphaeria turcica</name>
    <dbReference type="NCBI Taxonomy" id="671987"/>
    <lineage>
        <taxon>Eukaryota</taxon>
        <taxon>Fungi</taxon>
        <taxon>Dikarya</taxon>
        <taxon>Ascomycota</taxon>
        <taxon>Pezizomycotina</taxon>
        <taxon>Dothideomycetes</taxon>
        <taxon>Pleosporomycetidae</taxon>
        <taxon>Pleosporales</taxon>
        <taxon>Pleosporineae</taxon>
        <taxon>Pleosporaceae</taxon>
        <taxon>Exserohilum</taxon>
    </lineage>
</organism>
<dbReference type="RefSeq" id="XP_008022576.1">
    <property type="nucleotide sequence ID" value="XM_008024385.1"/>
</dbReference>
<name>R0KKE7_EXST2</name>
<accession>R0KKE7</accession>